<evidence type="ECO:0000313" key="2">
    <source>
        <dbReference type="Proteomes" id="UP001153636"/>
    </source>
</evidence>
<name>A0A9P0GJS4_9CUCU</name>
<gene>
    <name evidence="1" type="ORF">PSYICH_LOCUS13765</name>
</gene>
<sequence>MEKLFTEAKEEIFKMTEENISNISPFDLNKSTYSQVAQATCQLVVDGRILVECSKKEDASKFNDAANAKLSDAYEVKEIKSRNRKIRIVDMIEKHEPDELISLHKYQNDVIQSSRVCSVVKIWATKKNDKM</sequence>
<dbReference type="AlphaFoldDB" id="A0A9P0GJS4"/>
<dbReference type="OrthoDB" id="6775559at2759"/>
<organism evidence="1 2">
    <name type="scientific">Psylliodes chrysocephalus</name>
    <dbReference type="NCBI Taxonomy" id="3402493"/>
    <lineage>
        <taxon>Eukaryota</taxon>
        <taxon>Metazoa</taxon>
        <taxon>Ecdysozoa</taxon>
        <taxon>Arthropoda</taxon>
        <taxon>Hexapoda</taxon>
        <taxon>Insecta</taxon>
        <taxon>Pterygota</taxon>
        <taxon>Neoptera</taxon>
        <taxon>Endopterygota</taxon>
        <taxon>Coleoptera</taxon>
        <taxon>Polyphaga</taxon>
        <taxon>Cucujiformia</taxon>
        <taxon>Chrysomeloidea</taxon>
        <taxon>Chrysomelidae</taxon>
        <taxon>Galerucinae</taxon>
        <taxon>Alticini</taxon>
        <taxon>Psylliodes</taxon>
    </lineage>
</organism>
<keyword evidence="2" id="KW-1185">Reference proteome</keyword>
<protein>
    <submittedName>
        <fullName evidence="1">Uncharacterized protein</fullName>
    </submittedName>
</protein>
<evidence type="ECO:0000313" key="1">
    <source>
        <dbReference type="EMBL" id="CAH1113527.1"/>
    </source>
</evidence>
<proteinExistence type="predicted"/>
<reference evidence="1" key="1">
    <citation type="submission" date="2022-01" db="EMBL/GenBank/DDBJ databases">
        <authorList>
            <person name="King R."/>
        </authorList>
    </citation>
    <scope>NUCLEOTIDE SEQUENCE</scope>
</reference>
<accession>A0A9P0GJS4</accession>
<dbReference type="EMBL" id="OV651819">
    <property type="protein sequence ID" value="CAH1113527.1"/>
    <property type="molecule type" value="Genomic_DNA"/>
</dbReference>
<dbReference type="Proteomes" id="UP001153636">
    <property type="component" value="Chromosome 7"/>
</dbReference>